<dbReference type="Proteomes" id="UP001499843">
    <property type="component" value="Unassembled WGS sequence"/>
</dbReference>
<dbReference type="RefSeq" id="WP_344474035.1">
    <property type="nucleotide sequence ID" value="NZ_BAAAQX010000005.1"/>
</dbReference>
<name>A0ABN3CEJ8_9ACTN</name>
<sequence length="259" mass="27740">MKVPDKVSGTYTPPSQAQAHFGVPVFPLAEGNDMQVRAPNGQSLTVEGNSQPFIGGWAYVIWAHGPAGGTRFQVTPAGSTEVVSKQLGDWPRFTVREAQWNGGRILSLEDPEQGTTNMVWVGPHNEVATFFNGVGVPFEAFMDILVKFDVRDTPEGLTMLPRAGSGLTLGNLLAVNTIDQVCAVQVKPAADAADAVPPTKGKRVRGGAMWRVDEKDESGAVQTRSAFMVNDSTATTVVAARPDDVRFIDVVETISCRLS</sequence>
<evidence type="ECO:0000313" key="2">
    <source>
        <dbReference type="Proteomes" id="UP001499843"/>
    </source>
</evidence>
<organism evidence="1 2">
    <name type="scientific">Nonomuraea monospora</name>
    <dbReference type="NCBI Taxonomy" id="568818"/>
    <lineage>
        <taxon>Bacteria</taxon>
        <taxon>Bacillati</taxon>
        <taxon>Actinomycetota</taxon>
        <taxon>Actinomycetes</taxon>
        <taxon>Streptosporangiales</taxon>
        <taxon>Streptosporangiaceae</taxon>
        <taxon>Nonomuraea</taxon>
    </lineage>
</organism>
<proteinExistence type="predicted"/>
<protein>
    <submittedName>
        <fullName evidence="1">Uncharacterized protein</fullName>
    </submittedName>
</protein>
<keyword evidence="2" id="KW-1185">Reference proteome</keyword>
<gene>
    <name evidence="1" type="ORF">GCM10009850_026120</name>
</gene>
<comment type="caution">
    <text evidence="1">The sequence shown here is derived from an EMBL/GenBank/DDBJ whole genome shotgun (WGS) entry which is preliminary data.</text>
</comment>
<reference evidence="1 2" key="1">
    <citation type="journal article" date="2019" name="Int. J. Syst. Evol. Microbiol.">
        <title>The Global Catalogue of Microorganisms (GCM) 10K type strain sequencing project: providing services to taxonomists for standard genome sequencing and annotation.</title>
        <authorList>
            <consortium name="The Broad Institute Genomics Platform"/>
            <consortium name="The Broad Institute Genome Sequencing Center for Infectious Disease"/>
            <person name="Wu L."/>
            <person name="Ma J."/>
        </authorList>
    </citation>
    <scope>NUCLEOTIDE SEQUENCE [LARGE SCALE GENOMIC DNA]</scope>
    <source>
        <strain evidence="1 2">JCM 16114</strain>
    </source>
</reference>
<accession>A0ABN3CEJ8</accession>
<evidence type="ECO:0000313" key="1">
    <source>
        <dbReference type="EMBL" id="GAA2207154.1"/>
    </source>
</evidence>
<dbReference type="EMBL" id="BAAAQX010000005">
    <property type="protein sequence ID" value="GAA2207154.1"/>
    <property type="molecule type" value="Genomic_DNA"/>
</dbReference>